<dbReference type="GO" id="GO:0035731">
    <property type="term" value="F:dinitrosyl-iron complex binding"/>
    <property type="evidence" value="ECO:0007669"/>
    <property type="project" value="UniProtKB-UniRule"/>
</dbReference>
<comment type="PTM">
    <text evidence="11">The Fe-S cluster can be nitrosylated by nitric oxide (NO).</text>
</comment>
<evidence type="ECO:0000259" key="12">
    <source>
        <dbReference type="PROSITE" id="PS51674"/>
    </source>
</evidence>
<evidence type="ECO:0000256" key="9">
    <source>
        <dbReference type="ARBA" id="ARBA00023157"/>
    </source>
</evidence>
<dbReference type="GO" id="GO:0047134">
    <property type="term" value="F:protein-disulfide reductase [NAD(P)H] activity"/>
    <property type="evidence" value="ECO:0007669"/>
    <property type="project" value="TreeGrafter"/>
</dbReference>
<keyword evidence="8 11" id="KW-0238">DNA-binding</keyword>
<evidence type="ECO:0000256" key="11">
    <source>
        <dbReference type="HAMAP-Rule" id="MF_01479"/>
    </source>
</evidence>
<comment type="PTM">
    <text evidence="11">Upon Fe-S cluster removal intramolecular disulfide bonds are formed.</text>
</comment>
<dbReference type="AlphaFoldDB" id="A0A7I7UCE6"/>
<evidence type="ECO:0000256" key="6">
    <source>
        <dbReference type="ARBA" id="ARBA00023014"/>
    </source>
</evidence>
<evidence type="ECO:0000256" key="3">
    <source>
        <dbReference type="ARBA" id="ARBA00022485"/>
    </source>
</evidence>
<keyword evidence="7 11" id="KW-0805">Transcription regulation</keyword>
<feature type="binding site" evidence="11">
    <location>
        <position position="47"/>
    </location>
    <ligand>
        <name>[4Fe-4S] cluster</name>
        <dbReference type="ChEBI" id="CHEBI:49883"/>
    </ligand>
</feature>
<keyword evidence="9 11" id="KW-1015">Disulfide bond</keyword>
<keyword evidence="14" id="KW-1185">Reference proteome</keyword>
<evidence type="ECO:0000313" key="14">
    <source>
        <dbReference type="Proteomes" id="UP000467252"/>
    </source>
</evidence>
<keyword evidence="10 11" id="KW-0804">Transcription</keyword>
<gene>
    <name evidence="11" type="primary">whiB</name>
    <name evidence="13" type="ORF">MPUL_00830</name>
</gene>
<dbReference type="GO" id="GO:0046872">
    <property type="term" value="F:metal ion binding"/>
    <property type="evidence" value="ECO:0007669"/>
    <property type="project" value="UniProtKB-KW"/>
</dbReference>
<evidence type="ECO:0000256" key="8">
    <source>
        <dbReference type="ARBA" id="ARBA00023125"/>
    </source>
</evidence>
<protein>
    <recommendedName>
        <fullName evidence="11">Transcriptional regulator WhiB</fullName>
    </recommendedName>
</protein>
<feature type="binding site" evidence="11">
    <location>
        <position position="38"/>
    </location>
    <ligand>
        <name>[4Fe-4S] cluster</name>
        <dbReference type="ChEBI" id="CHEBI:49883"/>
    </ligand>
</feature>
<accession>A0A7I7UCE6</accession>
<evidence type="ECO:0000256" key="7">
    <source>
        <dbReference type="ARBA" id="ARBA00023015"/>
    </source>
</evidence>
<dbReference type="Pfam" id="PF02467">
    <property type="entry name" value="Whib"/>
    <property type="match status" value="1"/>
</dbReference>
<dbReference type="InterPro" id="IPR034768">
    <property type="entry name" value="4FE4S_WBL"/>
</dbReference>
<comment type="cofactor">
    <cofactor evidence="11">
        <name>[4Fe-4S] cluster</name>
        <dbReference type="ChEBI" id="CHEBI:49883"/>
    </cofactor>
    <text evidence="11">Binds 1 [4Fe-4S] cluster per subunit. Following nitrosylation of the [4Fe-4S] cluster binds 1 [4Fe-8(NO)] cluster per subunit.</text>
</comment>
<comment type="function">
    <text evidence="11">Acts as a transcriptional regulator. Probably redox-responsive. The apo- but not holo-form probably binds DNA.</text>
</comment>
<sequence length="108" mass="11921">MNVDEDWPRRAVCRGMDPELFFPGEKDTPAQRAAIAICQRCPVREPCLASAKRSGVTYGVFGGVFINHVMTGRPGRPEAPCGTSGARMRHRNRGETCRTCGIDQTARR</sequence>
<keyword evidence="4 11" id="KW-0479">Metal-binding</keyword>
<dbReference type="GO" id="GO:0003677">
    <property type="term" value="F:DNA binding"/>
    <property type="evidence" value="ECO:0007669"/>
    <property type="project" value="UniProtKB-UniRule"/>
</dbReference>
<dbReference type="GO" id="GO:0045892">
    <property type="term" value="P:negative regulation of DNA-templated transcription"/>
    <property type="evidence" value="ECO:0007669"/>
    <property type="project" value="TreeGrafter"/>
</dbReference>
<feature type="domain" description="4Fe-4S Wbl-type" evidence="12">
    <location>
        <begin position="12"/>
        <end position="71"/>
    </location>
</feature>
<name>A0A7I7UCE6_MYCPV</name>
<evidence type="ECO:0000256" key="1">
    <source>
        <dbReference type="ARBA" id="ARBA00004496"/>
    </source>
</evidence>
<keyword evidence="6 11" id="KW-0411">Iron-sulfur</keyword>
<dbReference type="GO" id="GO:0005737">
    <property type="term" value="C:cytoplasm"/>
    <property type="evidence" value="ECO:0007669"/>
    <property type="project" value="UniProtKB-SubCell"/>
</dbReference>
<evidence type="ECO:0000256" key="5">
    <source>
        <dbReference type="ARBA" id="ARBA00023004"/>
    </source>
</evidence>
<dbReference type="PANTHER" id="PTHR38839">
    <property type="entry name" value="TRANSCRIPTIONAL REGULATOR WHID-RELATED"/>
    <property type="match status" value="1"/>
</dbReference>
<evidence type="ECO:0000313" key="13">
    <source>
        <dbReference type="EMBL" id="BBY78925.1"/>
    </source>
</evidence>
<dbReference type="RefSeq" id="WP_197745770.1">
    <property type="nucleotide sequence ID" value="NZ_AP022599.1"/>
</dbReference>
<feature type="binding site" evidence="11">
    <location>
        <position position="41"/>
    </location>
    <ligand>
        <name>[4Fe-4S] cluster</name>
        <dbReference type="ChEBI" id="CHEBI:49883"/>
    </ligand>
</feature>
<dbReference type="GO" id="GO:0051539">
    <property type="term" value="F:4 iron, 4 sulfur cluster binding"/>
    <property type="evidence" value="ECO:0007669"/>
    <property type="project" value="UniProtKB-UniRule"/>
</dbReference>
<keyword evidence="3 11" id="KW-0004">4Fe-4S</keyword>
<keyword evidence="11" id="KW-0963">Cytoplasm</keyword>
<dbReference type="InterPro" id="IPR003482">
    <property type="entry name" value="Whib"/>
</dbReference>
<keyword evidence="5 11" id="KW-0408">Iron</keyword>
<proteinExistence type="inferred from homology"/>
<dbReference type="PROSITE" id="PS51674">
    <property type="entry name" value="4FE4S_WBL"/>
    <property type="match status" value="1"/>
</dbReference>
<comment type="similarity">
    <text evidence="2 11">Belongs to the WhiB family.</text>
</comment>
<dbReference type="HAMAP" id="MF_01479">
    <property type="entry name" value="WhiB"/>
    <property type="match status" value="1"/>
</dbReference>
<evidence type="ECO:0000256" key="2">
    <source>
        <dbReference type="ARBA" id="ARBA00006597"/>
    </source>
</evidence>
<comment type="subcellular location">
    <subcellularLocation>
        <location evidence="1 11">Cytoplasm</location>
    </subcellularLocation>
</comment>
<dbReference type="EMBL" id="AP022599">
    <property type="protein sequence ID" value="BBY78925.1"/>
    <property type="molecule type" value="Genomic_DNA"/>
</dbReference>
<feature type="binding site" evidence="11">
    <location>
        <position position="13"/>
    </location>
    <ligand>
        <name>[4Fe-4S] cluster</name>
        <dbReference type="ChEBI" id="CHEBI:49883"/>
    </ligand>
</feature>
<organism evidence="13 14">
    <name type="scientific">Mycolicibacterium pulveris</name>
    <name type="common">Mycobacterium pulveris</name>
    <dbReference type="NCBI Taxonomy" id="36813"/>
    <lineage>
        <taxon>Bacteria</taxon>
        <taxon>Bacillati</taxon>
        <taxon>Actinomycetota</taxon>
        <taxon>Actinomycetes</taxon>
        <taxon>Mycobacteriales</taxon>
        <taxon>Mycobacteriaceae</taxon>
        <taxon>Mycolicibacterium</taxon>
    </lineage>
</organism>
<reference evidence="13 14" key="1">
    <citation type="journal article" date="2019" name="Emerg. Microbes Infect.">
        <title>Comprehensive subspecies identification of 175 nontuberculous mycobacteria species based on 7547 genomic profiles.</title>
        <authorList>
            <person name="Matsumoto Y."/>
            <person name="Kinjo T."/>
            <person name="Motooka D."/>
            <person name="Nabeya D."/>
            <person name="Jung N."/>
            <person name="Uechi K."/>
            <person name="Horii T."/>
            <person name="Iida T."/>
            <person name="Fujita J."/>
            <person name="Nakamura S."/>
        </authorList>
    </citation>
    <scope>NUCLEOTIDE SEQUENCE [LARGE SCALE GENOMIC DNA]</scope>
    <source>
        <strain evidence="13 14">JCM 6370</strain>
    </source>
</reference>
<evidence type="ECO:0000256" key="10">
    <source>
        <dbReference type="ARBA" id="ARBA00023163"/>
    </source>
</evidence>
<evidence type="ECO:0000256" key="4">
    <source>
        <dbReference type="ARBA" id="ARBA00022723"/>
    </source>
</evidence>
<dbReference type="Proteomes" id="UP000467252">
    <property type="component" value="Chromosome"/>
</dbReference>
<dbReference type="GO" id="GO:0045454">
    <property type="term" value="P:cell redox homeostasis"/>
    <property type="evidence" value="ECO:0007669"/>
    <property type="project" value="TreeGrafter"/>
</dbReference>